<feature type="region of interest" description="Disordered" evidence="1">
    <location>
        <begin position="67"/>
        <end position="114"/>
    </location>
</feature>
<dbReference type="AlphaFoldDB" id="A0A8K0L1K3"/>
<dbReference type="Proteomes" id="UP000809789">
    <property type="component" value="Unassembled WGS sequence"/>
</dbReference>
<evidence type="ECO:0000313" key="2">
    <source>
        <dbReference type="EMBL" id="KAG8625971.1"/>
    </source>
</evidence>
<sequence length="114" mass="12433">MCQAILHCFTKCSHTSSRVLPCETAQKEGKPCRERRMAIPKDKEWPGSVKWFVARCPACTTAKTEARAARKAGQGGQDGMGSAAKGGDWGKRRAEEEGEVASEYKKSRIEGGTE</sequence>
<feature type="compositionally biased region" description="Basic and acidic residues" evidence="1">
    <location>
        <begin position="102"/>
        <end position="114"/>
    </location>
</feature>
<accession>A0A8K0L1K3</accession>
<keyword evidence="3" id="KW-1185">Reference proteome</keyword>
<gene>
    <name evidence="2" type="ORF">KVT40_006372</name>
</gene>
<organism evidence="2 3">
    <name type="scientific">Elsinoe batatas</name>
    <dbReference type="NCBI Taxonomy" id="2601811"/>
    <lineage>
        <taxon>Eukaryota</taxon>
        <taxon>Fungi</taxon>
        <taxon>Dikarya</taxon>
        <taxon>Ascomycota</taxon>
        <taxon>Pezizomycotina</taxon>
        <taxon>Dothideomycetes</taxon>
        <taxon>Dothideomycetidae</taxon>
        <taxon>Myriangiales</taxon>
        <taxon>Elsinoaceae</taxon>
        <taxon>Elsinoe</taxon>
    </lineage>
</organism>
<evidence type="ECO:0000313" key="3">
    <source>
        <dbReference type="Proteomes" id="UP000809789"/>
    </source>
</evidence>
<dbReference type="EMBL" id="JAESVG020000007">
    <property type="protein sequence ID" value="KAG8625971.1"/>
    <property type="molecule type" value="Genomic_DNA"/>
</dbReference>
<name>A0A8K0L1K3_9PEZI</name>
<protein>
    <submittedName>
        <fullName evidence="2">Uncharacterized protein</fullName>
    </submittedName>
</protein>
<reference evidence="2" key="1">
    <citation type="submission" date="2021-07" db="EMBL/GenBank/DDBJ databases">
        <title>Elsinoe batatas strain:CRI-CJ2 Genome sequencing and assembly.</title>
        <authorList>
            <person name="Huang L."/>
        </authorList>
    </citation>
    <scope>NUCLEOTIDE SEQUENCE</scope>
    <source>
        <strain evidence="2">CRI-CJ2</strain>
    </source>
</reference>
<proteinExistence type="predicted"/>
<evidence type="ECO:0000256" key="1">
    <source>
        <dbReference type="SAM" id="MobiDB-lite"/>
    </source>
</evidence>
<comment type="caution">
    <text evidence="2">The sequence shown here is derived from an EMBL/GenBank/DDBJ whole genome shotgun (WGS) entry which is preliminary data.</text>
</comment>